<dbReference type="EMBL" id="HBIZ01063708">
    <property type="protein sequence ID" value="CAE0786617.1"/>
    <property type="molecule type" value="Transcribed_RNA"/>
</dbReference>
<dbReference type="AlphaFoldDB" id="A0A7S4FC84"/>
<dbReference type="SUPFAM" id="SSF54695">
    <property type="entry name" value="POZ domain"/>
    <property type="match status" value="1"/>
</dbReference>
<organism evidence="2">
    <name type="scientific">Chrysotila carterae</name>
    <name type="common">Marine alga</name>
    <name type="synonym">Syracosphaera carterae</name>
    <dbReference type="NCBI Taxonomy" id="13221"/>
    <lineage>
        <taxon>Eukaryota</taxon>
        <taxon>Haptista</taxon>
        <taxon>Haptophyta</taxon>
        <taxon>Prymnesiophyceae</taxon>
        <taxon>Isochrysidales</taxon>
        <taxon>Isochrysidaceae</taxon>
        <taxon>Chrysotila</taxon>
    </lineage>
</organism>
<dbReference type="InterPro" id="IPR003131">
    <property type="entry name" value="T1-type_BTB"/>
</dbReference>
<feature type="domain" description="BTB" evidence="1">
    <location>
        <begin position="143"/>
        <end position="203"/>
    </location>
</feature>
<dbReference type="SMART" id="SM00225">
    <property type="entry name" value="BTB"/>
    <property type="match status" value="1"/>
</dbReference>
<dbReference type="InterPro" id="IPR000210">
    <property type="entry name" value="BTB/POZ_dom"/>
</dbReference>
<dbReference type="PANTHER" id="PTHR11145:SF8">
    <property type="entry name" value="RE57120P"/>
    <property type="match status" value="1"/>
</dbReference>
<accession>A0A7S4FC84</accession>
<evidence type="ECO:0000259" key="1">
    <source>
        <dbReference type="PROSITE" id="PS50097"/>
    </source>
</evidence>
<dbReference type="InterPro" id="IPR011333">
    <property type="entry name" value="SKP1/BTB/POZ_sf"/>
</dbReference>
<reference evidence="2" key="1">
    <citation type="submission" date="2021-01" db="EMBL/GenBank/DDBJ databases">
        <authorList>
            <person name="Corre E."/>
            <person name="Pelletier E."/>
            <person name="Niang G."/>
            <person name="Scheremetjew M."/>
            <person name="Finn R."/>
            <person name="Kale V."/>
            <person name="Holt S."/>
            <person name="Cochrane G."/>
            <person name="Meng A."/>
            <person name="Brown T."/>
            <person name="Cohen L."/>
        </authorList>
    </citation>
    <scope>NUCLEOTIDE SEQUENCE</scope>
    <source>
        <strain evidence="2">CCMP645</strain>
    </source>
</reference>
<proteinExistence type="predicted"/>
<gene>
    <name evidence="2" type="ORF">PCAR00345_LOCUS39325</name>
</gene>
<dbReference type="PANTHER" id="PTHR11145">
    <property type="entry name" value="BTB/POZ DOMAIN-CONTAINING ADAPTER FOR CUL3-MEDIATED RHOA DEGRADATION PROTEIN FAMILY MEMBER"/>
    <property type="match status" value="1"/>
</dbReference>
<name>A0A7S4FC84_CHRCT</name>
<dbReference type="InterPro" id="IPR045068">
    <property type="entry name" value="BACURD1-3"/>
</dbReference>
<dbReference type="PROSITE" id="PS50097">
    <property type="entry name" value="BTB"/>
    <property type="match status" value="1"/>
</dbReference>
<dbReference type="GO" id="GO:0051260">
    <property type="term" value="P:protein homooligomerization"/>
    <property type="evidence" value="ECO:0007669"/>
    <property type="project" value="InterPro"/>
</dbReference>
<dbReference type="Pfam" id="PF02214">
    <property type="entry name" value="BTB_2"/>
    <property type="match status" value="1"/>
</dbReference>
<protein>
    <recommendedName>
        <fullName evidence="1">BTB domain-containing protein</fullName>
    </recommendedName>
</protein>
<evidence type="ECO:0000313" key="2">
    <source>
        <dbReference type="EMBL" id="CAE0786617.1"/>
    </source>
</evidence>
<sequence>MSAAAAAVLERLFLATQLKSNTTEGQTYEHLSPCRERKSSDKFLYRGSPNNPEFVSQDKAMDEEESAAAKKQLTYELTSSTEEAQRIIEQGNYLAQLVLTAAVKEAVAIAAIADREREEMDGLSARFRAETTLANHNNQRQAGVVELNVGGTHFTTTQETLTASGSAYFNAMFSGLWEVGSGAIFIDRDPELFSIILRYMRAGCCQKLLVSIIETYAGCDKKYNSPLAIGLYLEADFFQIPSMIDVLVPKYHRPY</sequence>
<dbReference type="Gene3D" id="3.30.710.10">
    <property type="entry name" value="Potassium Channel Kv1.1, Chain A"/>
    <property type="match status" value="1"/>
</dbReference>
<dbReference type="CDD" id="cd18316">
    <property type="entry name" value="BTB_POZ_KCTD-like"/>
    <property type="match status" value="1"/>
</dbReference>